<dbReference type="Proteomes" id="UP001595764">
    <property type="component" value="Unassembled WGS sequence"/>
</dbReference>
<name>A0ABV7QSN5_9PSEU</name>
<evidence type="ECO:0000313" key="3">
    <source>
        <dbReference type="Proteomes" id="UP001595764"/>
    </source>
</evidence>
<organism evidence="2 3">
    <name type="scientific">Amycolatopsis halotolerans</name>
    <dbReference type="NCBI Taxonomy" id="330083"/>
    <lineage>
        <taxon>Bacteria</taxon>
        <taxon>Bacillati</taxon>
        <taxon>Actinomycetota</taxon>
        <taxon>Actinomycetes</taxon>
        <taxon>Pseudonocardiales</taxon>
        <taxon>Pseudonocardiaceae</taxon>
        <taxon>Amycolatopsis</taxon>
    </lineage>
</organism>
<feature type="region of interest" description="Disordered" evidence="1">
    <location>
        <begin position="107"/>
        <end position="126"/>
    </location>
</feature>
<keyword evidence="3" id="KW-1185">Reference proteome</keyword>
<dbReference type="RefSeq" id="WP_377873498.1">
    <property type="nucleotide sequence ID" value="NZ_JBHMAY010000052.1"/>
</dbReference>
<proteinExistence type="predicted"/>
<evidence type="ECO:0000256" key="1">
    <source>
        <dbReference type="SAM" id="MobiDB-lite"/>
    </source>
</evidence>
<gene>
    <name evidence="2" type="ORF">ACFORO_32860</name>
</gene>
<dbReference type="EMBL" id="JBHRWI010000043">
    <property type="protein sequence ID" value="MFC3515004.1"/>
    <property type="molecule type" value="Genomic_DNA"/>
</dbReference>
<accession>A0ABV7QSN5</accession>
<comment type="caution">
    <text evidence="2">The sequence shown here is derived from an EMBL/GenBank/DDBJ whole genome shotgun (WGS) entry which is preliminary data.</text>
</comment>
<protein>
    <submittedName>
        <fullName evidence="2">Uncharacterized protein</fullName>
    </submittedName>
</protein>
<reference evidence="3" key="1">
    <citation type="journal article" date="2019" name="Int. J. Syst. Evol. Microbiol.">
        <title>The Global Catalogue of Microorganisms (GCM) 10K type strain sequencing project: providing services to taxonomists for standard genome sequencing and annotation.</title>
        <authorList>
            <consortium name="The Broad Institute Genomics Platform"/>
            <consortium name="The Broad Institute Genome Sequencing Center for Infectious Disease"/>
            <person name="Wu L."/>
            <person name="Ma J."/>
        </authorList>
    </citation>
    <scope>NUCLEOTIDE SEQUENCE [LARGE SCALE GENOMIC DNA]</scope>
    <source>
        <strain evidence="3">CGMCC 4.7682</strain>
    </source>
</reference>
<sequence length="176" mass="19769">MMELNPDDETLLELGRFTWIGLHLEAAILRVCYAISPQVIPSGTVDQYVTLARQTLKHWAESDAHTSAARWLDEAQNVLDEERNQVLHATPELVLDKTIMTASRALGVQPRPDKRNRPGRLGRRRPFEPEHLRAAYARMALVCEGWENAHFQVALARAHAEGFFDGGSANLPGIPR</sequence>
<evidence type="ECO:0000313" key="2">
    <source>
        <dbReference type="EMBL" id="MFC3515004.1"/>
    </source>
</evidence>